<accession>A0A1C3P525</accession>
<dbReference type="SUPFAM" id="SSF46785">
    <property type="entry name" value="Winged helix' DNA-binding domain"/>
    <property type="match status" value="1"/>
</dbReference>
<dbReference type="GO" id="GO:0003677">
    <property type="term" value="F:DNA binding"/>
    <property type="evidence" value="ECO:0007669"/>
    <property type="project" value="UniProtKB-KW"/>
</dbReference>
<evidence type="ECO:0000256" key="3">
    <source>
        <dbReference type="ARBA" id="ARBA00023125"/>
    </source>
</evidence>
<dbReference type="PROSITE" id="PS50931">
    <property type="entry name" value="HTH_LYSR"/>
    <property type="match status" value="1"/>
</dbReference>
<dbReference type="PRINTS" id="PR00039">
    <property type="entry name" value="HTHLYSR"/>
</dbReference>
<dbReference type="EMBL" id="FLUV01001822">
    <property type="protein sequence ID" value="SBW24934.1"/>
    <property type="molecule type" value="Genomic_DNA"/>
</dbReference>
<evidence type="ECO:0000256" key="4">
    <source>
        <dbReference type="ARBA" id="ARBA00023163"/>
    </source>
</evidence>
<dbReference type="GO" id="GO:0032993">
    <property type="term" value="C:protein-DNA complex"/>
    <property type="evidence" value="ECO:0007669"/>
    <property type="project" value="TreeGrafter"/>
</dbReference>
<feature type="domain" description="HTH lysR-type" evidence="5">
    <location>
        <begin position="1"/>
        <end position="58"/>
    </location>
</feature>
<evidence type="ECO:0000313" key="7">
    <source>
        <dbReference type="Proteomes" id="UP000199013"/>
    </source>
</evidence>
<keyword evidence="2" id="KW-0805">Transcription regulation</keyword>
<keyword evidence="4" id="KW-0804">Transcription</keyword>
<organism evidence="6 7">
    <name type="scientific">Candidatus Protofrankia californiensis</name>
    <dbReference type="NCBI Taxonomy" id="1839754"/>
    <lineage>
        <taxon>Bacteria</taxon>
        <taxon>Bacillati</taxon>
        <taxon>Actinomycetota</taxon>
        <taxon>Actinomycetes</taxon>
        <taxon>Frankiales</taxon>
        <taxon>Frankiaceae</taxon>
        <taxon>Protofrankia</taxon>
    </lineage>
</organism>
<dbReference type="SUPFAM" id="SSF53850">
    <property type="entry name" value="Periplasmic binding protein-like II"/>
    <property type="match status" value="1"/>
</dbReference>
<dbReference type="Proteomes" id="UP000199013">
    <property type="component" value="Unassembled WGS sequence"/>
</dbReference>
<dbReference type="InterPro" id="IPR036388">
    <property type="entry name" value="WH-like_DNA-bd_sf"/>
</dbReference>
<keyword evidence="3" id="KW-0238">DNA-binding</keyword>
<gene>
    <name evidence="6" type="ORF">FDG2_4353</name>
</gene>
<dbReference type="AlphaFoldDB" id="A0A1C3P525"/>
<dbReference type="Gene3D" id="1.10.10.10">
    <property type="entry name" value="Winged helix-like DNA-binding domain superfamily/Winged helix DNA-binding domain"/>
    <property type="match status" value="1"/>
</dbReference>
<evidence type="ECO:0000313" key="6">
    <source>
        <dbReference type="EMBL" id="SBW24934.1"/>
    </source>
</evidence>
<dbReference type="Pfam" id="PF03466">
    <property type="entry name" value="LysR_substrate"/>
    <property type="match status" value="1"/>
</dbReference>
<evidence type="ECO:0000256" key="1">
    <source>
        <dbReference type="ARBA" id="ARBA00009437"/>
    </source>
</evidence>
<keyword evidence="7" id="KW-1185">Reference proteome</keyword>
<evidence type="ECO:0000259" key="5">
    <source>
        <dbReference type="PROSITE" id="PS50931"/>
    </source>
</evidence>
<name>A0A1C3P525_9ACTN</name>
<dbReference type="GO" id="GO:0003700">
    <property type="term" value="F:DNA-binding transcription factor activity"/>
    <property type="evidence" value="ECO:0007669"/>
    <property type="project" value="InterPro"/>
</dbReference>
<dbReference type="InterPro" id="IPR036390">
    <property type="entry name" value="WH_DNA-bd_sf"/>
</dbReference>
<dbReference type="PANTHER" id="PTHR30346:SF0">
    <property type="entry name" value="HCA OPERON TRANSCRIPTIONAL ACTIVATOR HCAR"/>
    <property type="match status" value="1"/>
</dbReference>
<dbReference type="FunFam" id="1.10.10.10:FF:000001">
    <property type="entry name" value="LysR family transcriptional regulator"/>
    <property type="match status" value="1"/>
</dbReference>
<comment type="similarity">
    <text evidence="1">Belongs to the LysR transcriptional regulatory family.</text>
</comment>
<evidence type="ECO:0000256" key="2">
    <source>
        <dbReference type="ARBA" id="ARBA00023015"/>
    </source>
</evidence>
<reference evidence="7" key="1">
    <citation type="submission" date="2016-02" db="EMBL/GenBank/DDBJ databases">
        <authorList>
            <person name="Wibberg D."/>
        </authorList>
    </citation>
    <scope>NUCLEOTIDE SEQUENCE [LARGE SCALE GENOMIC DNA]</scope>
</reference>
<protein>
    <submittedName>
        <fullName evidence="6">LysR family transcriptional regulator</fullName>
    </submittedName>
</protein>
<dbReference type="Pfam" id="PF00126">
    <property type="entry name" value="HTH_1"/>
    <property type="match status" value="1"/>
</dbReference>
<proteinExistence type="inferred from homology"/>
<dbReference type="CDD" id="cd08414">
    <property type="entry name" value="PBP2_LTTR_aromatics_like"/>
    <property type="match status" value="1"/>
</dbReference>
<sequence length="292" mass="32278">MEFRHLMSFLAIADELHFGRAAGKLHLAQPSLSQHLQRLEREVGVKLVARTSHEVRLTPAGVAFQIEAKRILDQANRAVQAARDAAAGRAGTINIGYNFPAGQRVLQPTLLRLNNTHPGLTAHLWERRTGPQLKGLLSGELDIGFIFGLPPTNDLRSREVLRLPLVAVVGEQHDWACREQVAFRELQHQACVLFSRIQSPAMYDTIVTTAERVRINLRVAAEVDDPGATALMVTTRPLVGFASVERARRTKGPIAIPLVDPVPMLSVHVVWRPHRSKVVDALLDTLDEAGPF</sequence>
<dbReference type="InterPro" id="IPR000847">
    <property type="entry name" value="LysR_HTH_N"/>
</dbReference>
<dbReference type="PANTHER" id="PTHR30346">
    <property type="entry name" value="TRANSCRIPTIONAL DUAL REGULATOR HCAR-RELATED"/>
    <property type="match status" value="1"/>
</dbReference>
<dbReference type="Gene3D" id="3.40.190.10">
    <property type="entry name" value="Periplasmic binding protein-like II"/>
    <property type="match status" value="2"/>
</dbReference>
<dbReference type="InterPro" id="IPR005119">
    <property type="entry name" value="LysR_subst-bd"/>
</dbReference>